<dbReference type="AlphaFoldDB" id="A0A6A5T4Z9"/>
<evidence type="ECO:0000313" key="2">
    <source>
        <dbReference type="EMBL" id="KAF1948045.1"/>
    </source>
</evidence>
<dbReference type="Proteomes" id="UP000800038">
    <property type="component" value="Unassembled WGS sequence"/>
</dbReference>
<name>A0A6A5T4Z9_9PLEO</name>
<feature type="compositionally biased region" description="Low complexity" evidence="1">
    <location>
        <begin position="371"/>
        <end position="401"/>
    </location>
</feature>
<protein>
    <submittedName>
        <fullName evidence="2">Uncharacterized protein</fullName>
    </submittedName>
</protein>
<feature type="region of interest" description="Disordered" evidence="1">
    <location>
        <begin position="358"/>
        <end position="519"/>
    </location>
</feature>
<accession>A0A6A5T4Z9</accession>
<feature type="compositionally biased region" description="Polar residues" evidence="1">
    <location>
        <begin position="464"/>
        <end position="477"/>
    </location>
</feature>
<reference evidence="2" key="1">
    <citation type="journal article" date="2020" name="Stud. Mycol.">
        <title>101 Dothideomycetes genomes: a test case for predicting lifestyles and emergence of pathogens.</title>
        <authorList>
            <person name="Haridas S."/>
            <person name="Albert R."/>
            <person name="Binder M."/>
            <person name="Bloem J."/>
            <person name="Labutti K."/>
            <person name="Salamov A."/>
            <person name="Andreopoulos B."/>
            <person name="Baker S."/>
            <person name="Barry K."/>
            <person name="Bills G."/>
            <person name="Bluhm B."/>
            <person name="Cannon C."/>
            <person name="Castanera R."/>
            <person name="Culley D."/>
            <person name="Daum C."/>
            <person name="Ezra D."/>
            <person name="Gonzalez J."/>
            <person name="Henrissat B."/>
            <person name="Kuo A."/>
            <person name="Liang C."/>
            <person name="Lipzen A."/>
            <person name="Lutzoni F."/>
            <person name="Magnuson J."/>
            <person name="Mondo S."/>
            <person name="Nolan M."/>
            <person name="Ohm R."/>
            <person name="Pangilinan J."/>
            <person name="Park H.-J."/>
            <person name="Ramirez L."/>
            <person name="Alfaro M."/>
            <person name="Sun H."/>
            <person name="Tritt A."/>
            <person name="Yoshinaga Y."/>
            <person name="Zwiers L.-H."/>
            <person name="Turgeon B."/>
            <person name="Goodwin S."/>
            <person name="Spatafora J."/>
            <person name="Crous P."/>
            <person name="Grigoriev I."/>
        </authorList>
    </citation>
    <scope>NUCLEOTIDE SEQUENCE</scope>
    <source>
        <strain evidence="2">CBS 161.51</strain>
    </source>
</reference>
<gene>
    <name evidence="2" type="ORF">EJ02DRAFT_417523</name>
</gene>
<feature type="compositionally biased region" description="Polar residues" evidence="1">
    <location>
        <begin position="413"/>
        <end position="431"/>
    </location>
</feature>
<proteinExistence type="predicted"/>
<evidence type="ECO:0000256" key="1">
    <source>
        <dbReference type="SAM" id="MobiDB-lite"/>
    </source>
</evidence>
<evidence type="ECO:0000313" key="3">
    <source>
        <dbReference type="Proteomes" id="UP000800038"/>
    </source>
</evidence>
<feature type="region of interest" description="Disordered" evidence="1">
    <location>
        <begin position="150"/>
        <end position="175"/>
    </location>
</feature>
<keyword evidence="3" id="KW-1185">Reference proteome</keyword>
<feature type="compositionally biased region" description="Polar residues" evidence="1">
    <location>
        <begin position="163"/>
        <end position="175"/>
    </location>
</feature>
<dbReference type="EMBL" id="ML975997">
    <property type="protein sequence ID" value="KAF1948045.1"/>
    <property type="molecule type" value="Genomic_DNA"/>
</dbReference>
<organism evidence="2 3">
    <name type="scientific">Clathrospora elynae</name>
    <dbReference type="NCBI Taxonomy" id="706981"/>
    <lineage>
        <taxon>Eukaryota</taxon>
        <taxon>Fungi</taxon>
        <taxon>Dikarya</taxon>
        <taxon>Ascomycota</taxon>
        <taxon>Pezizomycotina</taxon>
        <taxon>Dothideomycetes</taxon>
        <taxon>Pleosporomycetidae</taxon>
        <taxon>Pleosporales</taxon>
        <taxon>Diademaceae</taxon>
        <taxon>Clathrospora</taxon>
    </lineage>
</organism>
<feature type="compositionally biased region" description="Polar residues" evidence="1">
    <location>
        <begin position="358"/>
        <end position="368"/>
    </location>
</feature>
<sequence length="813" mass="89804">MSGLEVFAAVSAVISAFHGGSELLKHVKQKRRTRKARDLAQQEWEEKQLQESLVSGEQQIDLRYKQDLRELGDFMRVGDVTARDRLFHIALVLQAEIIKSLQVAATNEFCVLNLRMLHEASITNRNETFVTLDELKQRIYVTRPMARQLKGTLDRARPRHASASGQTIQTNDYSPLNSIPDDYIPAAVTLPSQGDPSNSRHALTDYLRAKPTSNSSAPSPPAHTPVQASNISFSAALEELFRSRGTEDRATIMQDIEEMISSYKGLDVNKEPSELHGYNQYGEDYPARQDTLSMLQGGYYEQEVRGQDRDPQHMFKNPPPTVHSVRHNMESTTASQNMFDAQHEQRFYHQQYATTSPYPHMQIQTPQPRWSDASASSSAQSNTASINRNNSNSSLGSNPNSPRFSSYYPAQHEYSSLPPSSTSHNAPYQQHNENRRALSPHSATYAIPEDRYTPPPIPPLSPLRTASQTNALPSASPRNDAAVNSPPTQREDAGSPIPIPWPGSKQHRDSPPIAEYTPPQHYSIPIEEEAVAVKRLSQPQYYLTPQIACAASSTYSGNSKRTTKPSGFAAIADAVTALGTSRATAHLRHASITPSVASTNSSGSGSIGILPGHRRRSTIYSDTIQSGPAGGEKMMNGRPNKDNHYWGFCKGAWAVREDPKKGIAVRTQPSGYYNSKQIWSCTSCTFTGDVFTVPHPTKKKKSIEIVDPRVKISMAGIRYRWIFLAKSHVKKKAGDGSSDDNFGCILCSAEGNVTGVYGGVETLMNHIALTHVADMSEMTRKKVNCVLGRVAGINEDFDINVPIFAQVEQELEG</sequence>
<dbReference type="OrthoDB" id="25896at2759"/>